<evidence type="ECO:0000256" key="1">
    <source>
        <dbReference type="ARBA" id="ARBA00001971"/>
    </source>
</evidence>
<dbReference type="Pfam" id="PF00067">
    <property type="entry name" value="p450"/>
    <property type="match status" value="1"/>
</dbReference>
<evidence type="ECO:0000256" key="7">
    <source>
        <dbReference type="ARBA" id="ARBA00023033"/>
    </source>
</evidence>
<evidence type="ECO:0000256" key="3">
    <source>
        <dbReference type="ARBA" id="ARBA00022617"/>
    </source>
</evidence>
<keyword evidence="10" id="KW-1185">Reference proteome</keyword>
<dbReference type="InterPro" id="IPR002401">
    <property type="entry name" value="Cyt_P450_E_grp-I"/>
</dbReference>
<evidence type="ECO:0000256" key="8">
    <source>
        <dbReference type="PIRSR" id="PIRSR602401-1"/>
    </source>
</evidence>
<dbReference type="PANTHER" id="PTHR24279">
    <property type="entry name" value="CYTOCHROME P450"/>
    <property type="match status" value="1"/>
</dbReference>
<dbReference type="InterPro" id="IPR036396">
    <property type="entry name" value="Cyt_P450_sf"/>
</dbReference>
<keyword evidence="7" id="KW-0503">Monooxygenase</keyword>
<dbReference type="GO" id="GO:0004497">
    <property type="term" value="F:monooxygenase activity"/>
    <property type="evidence" value="ECO:0007669"/>
    <property type="project" value="UniProtKB-KW"/>
</dbReference>
<keyword evidence="3 8" id="KW-0349">Heme</keyword>
<dbReference type="InterPro" id="IPR050479">
    <property type="entry name" value="CYP11_CYP27_families"/>
</dbReference>
<proteinExistence type="inferred from homology"/>
<dbReference type="InterPro" id="IPR001128">
    <property type="entry name" value="Cyt_P450"/>
</dbReference>
<dbReference type="PRINTS" id="PR00385">
    <property type="entry name" value="P450"/>
</dbReference>
<dbReference type="EMBL" id="JACVVK020000286">
    <property type="protein sequence ID" value="KAK7480182.1"/>
    <property type="molecule type" value="Genomic_DNA"/>
</dbReference>
<dbReference type="PANTHER" id="PTHR24279:SF120">
    <property type="entry name" value="CYTOCHROME P450"/>
    <property type="match status" value="1"/>
</dbReference>
<keyword evidence="4 8" id="KW-0479">Metal-binding</keyword>
<dbReference type="SUPFAM" id="SSF48264">
    <property type="entry name" value="Cytochrome P450"/>
    <property type="match status" value="1"/>
</dbReference>
<dbReference type="CDD" id="cd11054">
    <property type="entry name" value="CYP24A1-like"/>
    <property type="match status" value="1"/>
</dbReference>
<evidence type="ECO:0000256" key="4">
    <source>
        <dbReference type="ARBA" id="ARBA00022723"/>
    </source>
</evidence>
<dbReference type="PRINTS" id="PR00463">
    <property type="entry name" value="EP450I"/>
</dbReference>
<gene>
    <name evidence="9" type="ORF">BaRGS_00028567</name>
</gene>
<keyword evidence="5" id="KW-0560">Oxidoreductase</keyword>
<accession>A0ABD0JZP4</accession>
<evidence type="ECO:0000256" key="5">
    <source>
        <dbReference type="ARBA" id="ARBA00023002"/>
    </source>
</evidence>
<dbReference type="Gene3D" id="1.10.630.10">
    <property type="entry name" value="Cytochrome P450"/>
    <property type="match status" value="1"/>
</dbReference>
<comment type="caution">
    <text evidence="9">The sequence shown here is derived from an EMBL/GenBank/DDBJ whole genome shotgun (WGS) entry which is preliminary data.</text>
</comment>
<feature type="binding site" description="axial binding residue" evidence="8">
    <location>
        <position position="450"/>
    </location>
    <ligand>
        <name>heme</name>
        <dbReference type="ChEBI" id="CHEBI:30413"/>
    </ligand>
    <ligandPart>
        <name>Fe</name>
        <dbReference type="ChEBI" id="CHEBI:18248"/>
    </ligandPart>
</feature>
<comment type="cofactor">
    <cofactor evidence="1 8">
        <name>heme</name>
        <dbReference type="ChEBI" id="CHEBI:30413"/>
    </cofactor>
</comment>
<name>A0ABD0JZP4_9CAEN</name>
<keyword evidence="6 8" id="KW-0408">Iron</keyword>
<comment type="similarity">
    <text evidence="2">Belongs to the cytochrome P450 family.</text>
</comment>
<evidence type="ECO:0000256" key="6">
    <source>
        <dbReference type="ARBA" id="ARBA00023004"/>
    </source>
</evidence>
<dbReference type="GO" id="GO:0046872">
    <property type="term" value="F:metal ion binding"/>
    <property type="evidence" value="ECO:0007669"/>
    <property type="project" value="UniProtKB-KW"/>
</dbReference>
<evidence type="ECO:0000313" key="9">
    <source>
        <dbReference type="EMBL" id="KAK7480182.1"/>
    </source>
</evidence>
<organism evidence="9 10">
    <name type="scientific">Batillaria attramentaria</name>
    <dbReference type="NCBI Taxonomy" id="370345"/>
    <lineage>
        <taxon>Eukaryota</taxon>
        <taxon>Metazoa</taxon>
        <taxon>Spiralia</taxon>
        <taxon>Lophotrochozoa</taxon>
        <taxon>Mollusca</taxon>
        <taxon>Gastropoda</taxon>
        <taxon>Caenogastropoda</taxon>
        <taxon>Sorbeoconcha</taxon>
        <taxon>Cerithioidea</taxon>
        <taxon>Batillariidae</taxon>
        <taxon>Batillaria</taxon>
    </lineage>
</organism>
<evidence type="ECO:0008006" key="11">
    <source>
        <dbReference type="Google" id="ProtNLM"/>
    </source>
</evidence>
<evidence type="ECO:0000256" key="2">
    <source>
        <dbReference type="ARBA" id="ARBA00010617"/>
    </source>
</evidence>
<dbReference type="Proteomes" id="UP001519460">
    <property type="component" value="Unassembled WGS sequence"/>
</dbReference>
<dbReference type="AlphaFoldDB" id="A0ABD0JZP4"/>
<sequence length="508" mass="57641">MRPSHVTLAARAVCRMSTSQTGASTTHARPFEEIPGPGGLARLPIVGPAFLFKPFTEVSPKKPNLLARHLHAKYGPVVRLWGNMVLVGDLQDMETVFKNEGRYPNRPQFGLMEHYFRTRGKTTLSMMSGEEWRSLRMRVQPKFMRPNVTNQYVPKQDQVTSDLVAQLRTKKLTPQEQQDLIFSYVLESIGEFAFNRRLGALDPDARSDPVKRQFPEKVRALFKTLAKHPVLPLYRVVPTKASKTVADSMDFLIGQSVKHMKDAFNELERRRAAGDLNEDEPNLIYSLLLSPEVTQEEVIMSMSEIFNGGTDTTTKTLYIFLYHIARFPEKQKLLAEEVGRMVGNSPVITVDQLKNMKYLHACLKESMRLTFPLPLGPPRFAPYDLVLSGYKVPKGTTLFLSCDTWLSDANNVTSPQDFLPERWLRDSDGKRQQTIPTVAFLPFGINTRSCMGRRFAEQILYLAMAKIIQNFEVSVGEEGKDIEIVYEVFPTTSKPVPFVFSPRHPPSP</sequence>
<evidence type="ECO:0000313" key="10">
    <source>
        <dbReference type="Proteomes" id="UP001519460"/>
    </source>
</evidence>
<reference evidence="9 10" key="1">
    <citation type="journal article" date="2023" name="Sci. Data">
        <title>Genome assembly of the Korean intertidal mud-creeper Batillaria attramentaria.</title>
        <authorList>
            <person name="Patra A.K."/>
            <person name="Ho P.T."/>
            <person name="Jun S."/>
            <person name="Lee S.J."/>
            <person name="Kim Y."/>
            <person name="Won Y.J."/>
        </authorList>
    </citation>
    <scope>NUCLEOTIDE SEQUENCE [LARGE SCALE GENOMIC DNA]</scope>
    <source>
        <strain evidence="9">Wonlab-2016</strain>
    </source>
</reference>
<protein>
    <recommendedName>
        <fullName evidence="11">Cytochrome P450</fullName>
    </recommendedName>
</protein>